<dbReference type="GO" id="GO:0042174">
    <property type="term" value="P:negative regulation of sporulation resulting in formation of a cellular spore"/>
    <property type="evidence" value="ECO:0007669"/>
    <property type="project" value="InterPro"/>
</dbReference>
<dbReference type="SUPFAM" id="SSF55874">
    <property type="entry name" value="ATPase domain of HSP90 chaperone/DNA topoisomerase II/histidine kinase"/>
    <property type="match status" value="1"/>
</dbReference>
<dbReference type="NCBIfam" id="TIGR01925">
    <property type="entry name" value="spIIAB"/>
    <property type="match status" value="1"/>
</dbReference>
<keyword evidence="4" id="KW-0418">Kinase</keyword>
<evidence type="ECO:0000259" key="7">
    <source>
        <dbReference type="SMART" id="SM00387"/>
    </source>
</evidence>
<feature type="domain" description="Histidine kinase/HSP90-like ATPase" evidence="7">
    <location>
        <begin position="42"/>
        <end position="147"/>
    </location>
</feature>
<keyword evidence="3" id="KW-0547">Nucleotide-binding</keyword>
<reference evidence="8" key="1">
    <citation type="submission" date="2020-10" db="EMBL/GenBank/DDBJ databases">
        <authorList>
            <person name="Gilroy R."/>
        </authorList>
    </citation>
    <scope>NUCLEOTIDE SEQUENCE</scope>
    <source>
        <strain evidence="8">1370</strain>
    </source>
</reference>
<dbReference type="AlphaFoldDB" id="A0A9D1NS64"/>
<dbReference type="Pfam" id="PF13581">
    <property type="entry name" value="HATPase_c_2"/>
    <property type="match status" value="1"/>
</dbReference>
<evidence type="ECO:0000256" key="1">
    <source>
        <dbReference type="ARBA" id="ARBA00022527"/>
    </source>
</evidence>
<dbReference type="InterPro" id="IPR036890">
    <property type="entry name" value="HATPase_C_sf"/>
</dbReference>
<organism evidence="8 9">
    <name type="scientific">Candidatus Faeciplasma avium</name>
    <dbReference type="NCBI Taxonomy" id="2840798"/>
    <lineage>
        <taxon>Bacteria</taxon>
        <taxon>Bacillati</taxon>
        <taxon>Bacillota</taxon>
        <taxon>Clostridia</taxon>
        <taxon>Eubacteriales</taxon>
        <taxon>Oscillospiraceae</taxon>
        <taxon>Oscillospiraceae incertae sedis</taxon>
        <taxon>Candidatus Faeciplasma</taxon>
    </lineage>
</organism>
<evidence type="ECO:0000256" key="3">
    <source>
        <dbReference type="ARBA" id="ARBA00022741"/>
    </source>
</evidence>
<keyword evidence="1" id="KW-0723">Serine/threonine-protein kinase</keyword>
<gene>
    <name evidence="8" type="ORF">IAD28_05160</name>
</gene>
<dbReference type="InterPro" id="IPR003594">
    <property type="entry name" value="HATPase_dom"/>
</dbReference>
<evidence type="ECO:0000313" key="8">
    <source>
        <dbReference type="EMBL" id="HIV11060.1"/>
    </source>
</evidence>
<name>A0A9D1NS64_9FIRM</name>
<proteinExistence type="predicted"/>
<dbReference type="SMART" id="SM00387">
    <property type="entry name" value="HATPase_c"/>
    <property type="match status" value="1"/>
</dbReference>
<evidence type="ECO:0000256" key="2">
    <source>
        <dbReference type="ARBA" id="ARBA00022679"/>
    </source>
</evidence>
<evidence type="ECO:0000256" key="4">
    <source>
        <dbReference type="ARBA" id="ARBA00022777"/>
    </source>
</evidence>
<dbReference type="GO" id="GO:0005524">
    <property type="term" value="F:ATP binding"/>
    <property type="evidence" value="ECO:0007669"/>
    <property type="project" value="UniProtKB-KW"/>
</dbReference>
<evidence type="ECO:0000313" key="9">
    <source>
        <dbReference type="Proteomes" id="UP000823960"/>
    </source>
</evidence>
<accession>A0A9D1NS64</accession>
<dbReference type="Proteomes" id="UP000823960">
    <property type="component" value="Unassembled WGS sequence"/>
</dbReference>
<dbReference type="PANTHER" id="PTHR35526">
    <property type="entry name" value="ANTI-SIGMA-F FACTOR RSBW-RELATED"/>
    <property type="match status" value="1"/>
</dbReference>
<dbReference type="InterPro" id="IPR010194">
    <property type="entry name" value="Anti-sigma_F"/>
</dbReference>
<dbReference type="PANTHER" id="PTHR35526:SF3">
    <property type="entry name" value="ANTI-SIGMA-F FACTOR RSBW"/>
    <property type="match status" value="1"/>
</dbReference>
<dbReference type="GO" id="GO:0016989">
    <property type="term" value="F:sigma factor antagonist activity"/>
    <property type="evidence" value="ECO:0007669"/>
    <property type="project" value="InterPro"/>
</dbReference>
<dbReference type="EMBL" id="DVOL01000071">
    <property type="protein sequence ID" value="HIV11060.1"/>
    <property type="molecule type" value="Genomic_DNA"/>
</dbReference>
<dbReference type="GO" id="GO:0004674">
    <property type="term" value="F:protein serine/threonine kinase activity"/>
    <property type="evidence" value="ECO:0007669"/>
    <property type="project" value="UniProtKB-KW"/>
</dbReference>
<comment type="caution">
    <text evidence="8">The sequence shown here is derived from an EMBL/GenBank/DDBJ whole genome shotgun (WGS) entry which is preliminary data.</text>
</comment>
<dbReference type="EC" id="2.7.11.1" evidence="8"/>
<keyword evidence="6" id="KW-0749">Sporulation</keyword>
<dbReference type="InterPro" id="IPR050267">
    <property type="entry name" value="Anti-sigma-factor_SerPK"/>
</dbReference>
<protein>
    <submittedName>
        <fullName evidence="8">Anti-sigma F factor</fullName>
        <ecNumber evidence="8">2.7.11.1</ecNumber>
    </submittedName>
</protein>
<evidence type="ECO:0000256" key="6">
    <source>
        <dbReference type="ARBA" id="ARBA00022969"/>
    </source>
</evidence>
<keyword evidence="2 8" id="KW-0808">Transferase</keyword>
<reference evidence="8" key="2">
    <citation type="journal article" date="2021" name="PeerJ">
        <title>Extensive microbial diversity within the chicken gut microbiome revealed by metagenomics and culture.</title>
        <authorList>
            <person name="Gilroy R."/>
            <person name="Ravi A."/>
            <person name="Getino M."/>
            <person name="Pursley I."/>
            <person name="Horton D.L."/>
            <person name="Alikhan N.F."/>
            <person name="Baker D."/>
            <person name="Gharbi K."/>
            <person name="Hall N."/>
            <person name="Watson M."/>
            <person name="Adriaenssens E.M."/>
            <person name="Foster-Nyarko E."/>
            <person name="Jarju S."/>
            <person name="Secka A."/>
            <person name="Antonio M."/>
            <person name="Oren A."/>
            <person name="Chaudhuri R.R."/>
            <person name="La Ragione R."/>
            <person name="Hildebrand F."/>
            <person name="Pallen M.J."/>
        </authorList>
    </citation>
    <scope>NUCLEOTIDE SEQUENCE</scope>
    <source>
        <strain evidence="8">1370</strain>
    </source>
</reference>
<evidence type="ECO:0000256" key="5">
    <source>
        <dbReference type="ARBA" id="ARBA00022840"/>
    </source>
</evidence>
<sequence>MPRPKLSPINELSATLPSLSVNEKLARSLVSSFVSLFDPRLDELNDIKTSVSEAVTNCIVHAYRDSVGPIELTIRAYGSGVIYIKIKDKGCGIADIRQAMEPMYTSLPGEERSGLGFSVMESLCDSVEVKSRPGAGTTVVLRKRIKSRMEYAH</sequence>
<keyword evidence="5" id="KW-0067">ATP-binding</keyword>
<dbReference type="Gene3D" id="3.30.565.10">
    <property type="entry name" value="Histidine kinase-like ATPase, C-terminal domain"/>
    <property type="match status" value="1"/>
</dbReference>
<dbReference type="GO" id="GO:0030435">
    <property type="term" value="P:sporulation resulting in formation of a cellular spore"/>
    <property type="evidence" value="ECO:0007669"/>
    <property type="project" value="UniProtKB-KW"/>
</dbReference>